<evidence type="ECO:0000256" key="1">
    <source>
        <dbReference type="SAM" id="Phobius"/>
    </source>
</evidence>
<feature type="transmembrane region" description="Helical" evidence="1">
    <location>
        <begin position="16"/>
        <end position="37"/>
    </location>
</feature>
<proteinExistence type="predicted"/>
<dbReference type="AlphaFoldDB" id="A0AAP7W3Y5"/>
<reference evidence="2 3" key="1">
    <citation type="submission" date="2016-12" db="EMBL/GenBank/DDBJ databases">
        <title>Genome Sequences of Twelve Sporeforming Bacillus Species Isolated from Foods.</title>
        <authorList>
            <person name="De Jong A."/>
            <person name="Holsappel S."/>
            <person name="Kuipers O.P."/>
        </authorList>
    </citation>
    <scope>NUCLEOTIDE SEQUENCE [LARGE SCALE GENOMIC DNA]</scope>
    <source>
        <strain evidence="2 3">S3E15</strain>
    </source>
</reference>
<accession>A0AAP7W3Y5</accession>
<organism evidence="2 3">
    <name type="scientific">Bacillus mycoides</name>
    <dbReference type="NCBI Taxonomy" id="1405"/>
    <lineage>
        <taxon>Bacteria</taxon>
        <taxon>Bacillati</taxon>
        <taxon>Bacillota</taxon>
        <taxon>Bacilli</taxon>
        <taxon>Bacillales</taxon>
        <taxon>Bacillaceae</taxon>
        <taxon>Bacillus</taxon>
        <taxon>Bacillus cereus group</taxon>
    </lineage>
</organism>
<evidence type="ECO:0000313" key="2">
    <source>
        <dbReference type="EMBL" id="OSX87031.1"/>
    </source>
</evidence>
<keyword evidence="1" id="KW-1133">Transmembrane helix</keyword>
<sequence>MVHNIYYLVVGKEFHFNMWSSIIIFSIVFISGFTYMLKKGPDILIND</sequence>
<dbReference type="EMBL" id="MRWU01000045">
    <property type="protein sequence ID" value="OSX87031.1"/>
    <property type="molecule type" value="Genomic_DNA"/>
</dbReference>
<dbReference type="Proteomes" id="UP000194131">
    <property type="component" value="Unassembled WGS sequence"/>
</dbReference>
<protein>
    <submittedName>
        <fullName evidence="2">Uncharacterized protein</fullName>
    </submittedName>
</protein>
<keyword evidence="1" id="KW-0812">Transmembrane</keyword>
<name>A0AAP7W3Y5_BACMY</name>
<evidence type="ECO:0000313" key="3">
    <source>
        <dbReference type="Proteomes" id="UP000194131"/>
    </source>
</evidence>
<gene>
    <name evidence="2" type="ORF">S3E15_04477</name>
</gene>
<comment type="caution">
    <text evidence="2">The sequence shown here is derived from an EMBL/GenBank/DDBJ whole genome shotgun (WGS) entry which is preliminary data.</text>
</comment>
<keyword evidence="1" id="KW-0472">Membrane</keyword>